<keyword evidence="3" id="KW-1185">Reference proteome</keyword>
<keyword evidence="1" id="KW-0808">Transferase</keyword>
<evidence type="ECO:0000256" key="1">
    <source>
        <dbReference type="ARBA" id="ARBA00022679"/>
    </source>
</evidence>
<dbReference type="Proteomes" id="UP000095283">
    <property type="component" value="Unplaced"/>
</dbReference>
<dbReference type="PANTHER" id="PTHR10605:SF65">
    <property type="entry name" value="GH20068P"/>
    <property type="match status" value="1"/>
</dbReference>
<reference evidence="4" key="1">
    <citation type="submission" date="2016-11" db="UniProtKB">
        <authorList>
            <consortium name="WormBaseParasite"/>
        </authorList>
    </citation>
    <scope>IDENTIFICATION</scope>
</reference>
<dbReference type="Gene3D" id="3.40.50.300">
    <property type="entry name" value="P-loop containing nucleotide triphosphate hydrolases"/>
    <property type="match status" value="1"/>
</dbReference>
<evidence type="ECO:0000313" key="4">
    <source>
        <dbReference type="WBParaSite" id="Hba_12746"/>
    </source>
</evidence>
<accession>A0A1I7X5S8</accession>
<evidence type="ECO:0000313" key="3">
    <source>
        <dbReference type="Proteomes" id="UP000095283"/>
    </source>
</evidence>
<dbReference type="InterPro" id="IPR027417">
    <property type="entry name" value="P-loop_NTPase"/>
</dbReference>
<dbReference type="PANTHER" id="PTHR10605">
    <property type="entry name" value="HEPARAN SULFATE SULFOTRANSFERASE"/>
    <property type="match status" value="1"/>
</dbReference>
<dbReference type="GO" id="GO:0008467">
    <property type="term" value="F:[heparan sulfate]-glucosamine 3-sulfotransferase activity"/>
    <property type="evidence" value="ECO:0007669"/>
    <property type="project" value="TreeGrafter"/>
</dbReference>
<feature type="binding site" evidence="2">
    <location>
        <position position="108"/>
    </location>
    <ligand>
        <name>3'-phosphoadenylyl sulfate</name>
        <dbReference type="ChEBI" id="CHEBI:58339"/>
    </ligand>
</feature>
<sequence length="150" mass="17581">MDVKSHNCMIKTTFEPKIYLDICKIPNINFVQLVFKILLISFHNPVKSHFHNTELLRNRNTFLSLLVHSFGHSLTVVIEKTPGYFTSTFAAKRVHELNPTMKIILIVRDPVQRTISDFTQLDFLRFNLLLKNKDFYIYKCTKRKAPLIIA</sequence>
<organism evidence="3 4">
    <name type="scientific">Heterorhabditis bacteriophora</name>
    <name type="common">Entomopathogenic nematode worm</name>
    <dbReference type="NCBI Taxonomy" id="37862"/>
    <lineage>
        <taxon>Eukaryota</taxon>
        <taxon>Metazoa</taxon>
        <taxon>Ecdysozoa</taxon>
        <taxon>Nematoda</taxon>
        <taxon>Chromadorea</taxon>
        <taxon>Rhabditida</taxon>
        <taxon>Rhabditina</taxon>
        <taxon>Rhabditomorpha</taxon>
        <taxon>Strongyloidea</taxon>
        <taxon>Heterorhabditidae</taxon>
        <taxon>Heterorhabditis</taxon>
    </lineage>
</organism>
<evidence type="ECO:0000256" key="2">
    <source>
        <dbReference type="PIRSR" id="PIRSR637359-2"/>
    </source>
</evidence>
<dbReference type="AlphaFoldDB" id="A0A1I7X5S8"/>
<dbReference type="SUPFAM" id="SSF52540">
    <property type="entry name" value="P-loop containing nucleoside triphosphate hydrolases"/>
    <property type="match status" value="1"/>
</dbReference>
<name>A0A1I7X5S8_HETBA</name>
<dbReference type="Pfam" id="PF13469">
    <property type="entry name" value="Sulfotransfer_3"/>
    <property type="match status" value="1"/>
</dbReference>
<proteinExistence type="predicted"/>
<dbReference type="WBParaSite" id="Hba_12746">
    <property type="protein sequence ID" value="Hba_12746"/>
    <property type="gene ID" value="Hba_12746"/>
</dbReference>
<feature type="binding site" evidence="2">
    <location>
        <position position="116"/>
    </location>
    <ligand>
        <name>3'-phosphoadenylyl sulfate</name>
        <dbReference type="ChEBI" id="CHEBI:58339"/>
    </ligand>
</feature>
<protein>
    <submittedName>
        <fullName evidence="4">Sulfotransfer_1 domain-containing protein</fullName>
    </submittedName>
</protein>
<dbReference type="InterPro" id="IPR037359">
    <property type="entry name" value="NST/OST"/>
</dbReference>